<dbReference type="FunFam" id="3.40.50.10380:FF:000003">
    <property type="entry name" value="NADP-dependent malic enzyme"/>
    <property type="match status" value="1"/>
</dbReference>
<feature type="binding site" evidence="7">
    <location>
        <position position="159"/>
    </location>
    <ligand>
        <name>a divalent metal cation</name>
        <dbReference type="ChEBI" id="CHEBI:60240"/>
    </ligand>
</feature>
<dbReference type="GO" id="GO:0016616">
    <property type="term" value="F:oxidoreductase activity, acting on the CH-OH group of donors, NAD or NADP as acceptor"/>
    <property type="evidence" value="ECO:0007669"/>
    <property type="project" value="InterPro"/>
</dbReference>
<comment type="cofactor">
    <cofactor evidence="7">
        <name>Mg(2+)</name>
        <dbReference type="ChEBI" id="CHEBI:18420"/>
    </cofactor>
    <cofactor evidence="7">
        <name>Mn(2+)</name>
        <dbReference type="ChEBI" id="CHEBI:29035"/>
    </cofactor>
    <text evidence="7">Divalent metal cations. Prefers magnesium or manganese.</text>
</comment>
<dbReference type="RefSeq" id="WP_089859935.1">
    <property type="nucleotide sequence ID" value="NZ_FOTI01000006.1"/>
</dbReference>
<dbReference type="InterPro" id="IPR045213">
    <property type="entry name" value="Malic_NAD-bd_bact_type"/>
</dbReference>
<dbReference type="SUPFAM" id="SSF51735">
    <property type="entry name" value="NAD(P)-binding Rossmann-fold domains"/>
    <property type="match status" value="1"/>
</dbReference>
<evidence type="ECO:0000313" key="12">
    <source>
        <dbReference type="Proteomes" id="UP000199006"/>
    </source>
</evidence>
<evidence type="ECO:0000313" key="11">
    <source>
        <dbReference type="EMBL" id="SFL29497.1"/>
    </source>
</evidence>
<keyword evidence="4" id="KW-0560">Oxidoreductase</keyword>
<dbReference type="InterPro" id="IPR001891">
    <property type="entry name" value="Malic_OxRdtase"/>
</dbReference>
<dbReference type="InterPro" id="IPR037062">
    <property type="entry name" value="Malic_N_dom_sf"/>
</dbReference>
<keyword evidence="3 7" id="KW-0479">Metal-binding</keyword>
<feature type="domain" description="Malic enzyme N-terminal" evidence="10">
    <location>
        <begin position="15"/>
        <end position="148"/>
    </location>
</feature>
<keyword evidence="12" id="KW-1185">Reference proteome</keyword>
<evidence type="ECO:0000256" key="1">
    <source>
        <dbReference type="ARBA" id="ARBA00001936"/>
    </source>
</evidence>
<dbReference type="InterPro" id="IPR012302">
    <property type="entry name" value="Malic_NAD-bd"/>
</dbReference>
<dbReference type="OrthoDB" id="9805787at2"/>
<dbReference type="SMART" id="SM01274">
    <property type="entry name" value="malic"/>
    <property type="match status" value="1"/>
</dbReference>
<dbReference type="PIRSF" id="PIRSF000106">
    <property type="entry name" value="ME"/>
    <property type="match status" value="1"/>
</dbReference>
<evidence type="ECO:0000256" key="5">
    <source>
        <dbReference type="PIRSR" id="PIRSR000106-1"/>
    </source>
</evidence>
<comment type="cofactor">
    <cofactor evidence="1">
        <name>Mn(2+)</name>
        <dbReference type="ChEBI" id="CHEBI:29035"/>
    </cofactor>
</comment>
<dbReference type="PROSITE" id="PS00331">
    <property type="entry name" value="MALIC_ENZYMES"/>
    <property type="match status" value="1"/>
</dbReference>
<dbReference type="EMBL" id="FOTI01000006">
    <property type="protein sequence ID" value="SFL29497.1"/>
    <property type="molecule type" value="Genomic_DNA"/>
</dbReference>
<evidence type="ECO:0000256" key="2">
    <source>
        <dbReference type="ARBA" id="ARBA00008785"/>
    </source>
</evidence>
<reference evidence="11 12" key="1">
    <citation type="submission" date="2016-10" db="EMBL/GenBank/DDBJ databases">
        <authorList>
            <person name="de Groot N.N."/>
        </authorList>
    </citation>
    <scope>NUCLEOTIDE SEQUENCE [LARGE SCALE GENOMIC DNA]</scope>
    <source>
        <strain evidence="11 12">ATCC 51327</strain>
    </source>
</reference>
<dbReference type="Gene3D" id="3.40.50.10380">
    <property type="entry name" value="Malic enzyme, N-terminal domain"/>
    <property type="match status" value="1"/>
</dbReference>
<evidence type="ECO:0000259" key="10">
    <source>
        <dbReference type="SMART" id="SM01274"/>
    </source>
</evidence>
<proteinExistence type="inferred from homology"/>
<evidence type="ECO:0000256" key="8">
    <source>
        <dbReference type="RuleBase" id="RU003427"/>
    </source>
</evidence>
<feature type="binding site" evidence="6">
    <location>
        <position position="286"/>
    </location>
    <ligand>
        <name>(S)-malate</name>
        <dbReference type="ChEBI" id="CHEBI:15589"/>
    </ligand>
</feature>
<dbReference type="InterPro" id="IPR012301">
    <property type="entry name" value="Malic_N_dom"/>
</dbReference>
<dbReference type="GO" id="GO:0004470">
    <property type="term" value="F:malic enzyme activity"/>
    <property type="evidence" value="ECO:0007669"/>
    <property type="project" value="InterPro"/>
</dbReference>
<feature type="binding site" evidence="7">
    <location>
        <position position="134"/>
    </location>
    <ligand>
        <name>a divalent metal cation</name>
        <dbReference type="ChEBI" id="CHEBI:60240"/>
    </ligand>
</feature>
<feature type="active site" description="Proton acceptor" evidence="5">
    <location>
        <position position="91"/>
    </location>
</feature>
<sequence length="406" mass="43451">MNIYQRALQLHQAKQGKLAVKSKVAVTNKEELSLAYSPGVAEPCRAIQKNPENIYLYTAKANQVAVVSSGTAVLGLGDIGPEAALPVMEGKAVLFKEFANVDAFPLCVGSKNIEKIVEFVKLLEPTFAGVNLEDISAPECFAIENRLKQETNMAIFHDDQHGTAIVVLAAVLNALELVEKKLDQIKIVINGAGAAATAVTKLLFDAGAQNIIINDKIGILNSQNKVQFDSLRQQVIAQTNRQDIAGGLAEAVAGADLFIGLSVADVLTKKMVETMAKQPLIFAMANPEPEIKPEIALQAGAEVIATGRSDYPNQINNVLAFPGVFRGALDVRARAISEKMKIAAARAIAELAASKLNSDYIIPDPFDQRVVPTVALAVARTAIKEGLARLELTDNELKAKIKANLL</sequence>
<organism evidence="11 12">
    <name type="scientific">Halanaerobium salsuginis</name>
    <dbReference type="NCBI Taxonomy" id="29563"/>
    <lineage>
        <taxon>Bacteria</taxon>
        <taxon>Bacillati</taxon>
        <taxon>Bacillota</taxon>
        <taxon>Clostridia</taxon>
        <taxon>Halanaerobiales</taxon>
        <taxon>Halanaerobiaceae</taxon>
        <taxon>Halanaerobium</taxon>
    </lineage>
</organism>
<comment type="similarity">
    <text evidence="2 8">Belongs to the malic enzymes family.</text>
</comment>
<dbReference type="Pfam" id="PF03949">
    <property type="entry name" value="Malic_M"/>
    <property type="match status" value="1"/>
</dbReference>
<evidence type="ECO:0000259" key="9">
    <source>
        <dbReference type="SMART" id="SM00919"/>
    </source>
</evidence>
<dbReference type="PRINTS" id="PR00072">
    <property type="entry name" value="MALOXRDTASE"/>
</dbReference>
<dbReference type="SUPFAM" id="SSF53223">
    <property type="entry name" value="Aminoacid dehydrogenase-like, N-terminal domain"/>
    <property type="match status" value="1"/>
</dbReference>
<evidence type="ECO:0000256" key="6">
    <source>
        <dbReference type="PIRSR" id="PIRSR000106-2"/>
    </source>
</evidence>
<protein>
    <submittedName>
        <fullName evidence="11">Malate dehydrogenase (Oxaloacetate-decarboxylating)</fullName>
    </submittedName>
</protein>
<dbReference type="GO" id="GO:0051287">
    <property type="term" value="F:NAD binding"/>
    <property type="evidence" value="ECO:0007669"/>
    <property type="project" value="InterPro"/>
</dbReference>
<name>A0A1I4GJI8_9FIRM</name>
<evidence type="ECO:0000256" key="4">
    <source>
        <dbReference type="ARBA" id="ARBA00023002"/>
    </source>
</evidence>
<dbReference type="AlphaFoldDB" id="A0A1I4GJI8"/>
<dbReference type="GO" id="GO:0046872">
    <property type="term" value="F:metal ion binding"/>
    <property type="evidence" value="ECO:0007669"/>
    <property type="project" value="UniProtKB-KW"/>
</dbReference>
<dbReference type="PANTHER" id="PTHR43237:SF4">
    <property type="entry name" value="NADP-DEPENDENT MALIC ENZYME"/>
    <property type="match status" value="1"/>
</dbReference>
<dbReference type="InterPro" id="IPR036291">
    <property type="entry name" value="NAD(P)-bd_dom_sf"/>
</dbReference>
<dbReference type="CDD" id="cd05311">
    <property type="entry name" value="NAD_bind_2_malic_enz"/>
    <property type="match status" value="1"/>
</dbReference>
<dbReference type="InterPro" id="IPR015884">
    <property type="entry name" value="Malic_enzyme_CS"/>
</dbReference>
<dbReference type="PANTHER" id="PTHR43237">
    <property type="entry name" value="NADP-DEPENDENT MALIC ENZYME"/>
    <property type="match status" value="1"/>
</dbReference>
<dbReference type="SMART" id="SM00919">
    <property type="entry name" value="Malic_M"/>
    <property type="match status" value="1"/>
</dbReference>
<feature type="binding site" evidence="7">
    <location>
        <position position="133"/>
    </location>
    <ligand>
        <name>a divalent metal cation</name>
        <dbReference type="ChEBI" id="CHEBI:60240"/>
    </ligand>
</feature>
<evidence type="ECO:0000256" key="3">
    <source>
        <dbReference type="ARBA" id="ARBA00022723"/>
    </source>
</evidence>
<dbReference type="Gene3D" id="3.40.50.720">
    <property type="entry name" value="NAD(P)-binding Rossmann-like Domain"/>
    <property type="match status" value="1"/>
</dbReference>
<accession>A0A1I4GJI8</accession>
<feature type="active site" description="Proton donor" evidence="5">
    <location>
        <position position="36"/>
    </location>
</feature>
<feature type="binding site" evidence="6">
    <location>
        <position position="316"/>
    </location>
    <ligand>
        <name>(S)-malate</name>
        <dbReference type="ChEBI" id="CHEBI:15589"/>
    </ligand>
</feature>
<dbReference type="InterPro" id="IPR051674">
    <property type="entry name" value="Malate_Decarboxylase"/>
</dbReference>
<gene>
    <name evidence="11" type="ORF">SAMN02983006_00767</name>
</gene>
<feature type="domain" description="Malic enzyme NAD-binding" evidence="9">
    <location>
        <begin position="160"/>
        <end position="383"/>
    </location>
</feature>
<dbReference type="Pfam" id="PF00390">
    <property type="entry name" value="malic"/>
    <property type="match status" value="2"/>
</dbReference>
<dbReference type="Proteomes" id="UP000199006">
    <property type="component" value="Unassembled WGS sequence"/>
</dbReference>
<dbReference type="STRING" id="29563.SAMN02983006_00767"/>
<dbReference type="FunFam" id="3.40.50.720:FF:000095">
    <property type="entry name" value="NADP-dependent malic enzyme"/>
    <property type="match status" value="1"/>
</dbReference>
<dbReference type="InterPro" id="IPR046346">
    <property type="entry name" value="Aminoacid_DH-like_N_sf"/>
</dbReference>
<evidence type="ECO:0000256" key="7">
    <source>
        <dbReference type="PIRSR" id="PIRSR000106-3"/>
    </source>
</evidence>